<reference evidence="2" key="1">
    <citation type="submission" date="2025-08" db="UniProtKB">
        <authorList>
            <consortium name="RefSeq"/>
        </authorList>
    </citation>
    <scope>IDENTIFICATION</scope>
</reference>
<accession>A0ABM0JVC4</accession>
<sequence>MHITKEDVLKKLAKLNPNKAQGPDNIPSSILKQCATELAAPLATLMNRSLQEGVIPSEWKLAHVSPIFKKGKKDTPGNYRPDDLNRLQLWSDAWQLRFNAEKCKVMYIGKNRNPCEYKMTSKGERITLESVSVSLEKDLGVNIDSDLKFSKHVSIQVNKANNLLALIRRGFTMLDKVSLSTLYKSMIRPHLEYGNVVWYPRLKGDEEQLEKVQRLATN</sequence>
<keyword evidence="1" id="KW-1185">Reference proteome</keyword>
<proteinExistence type="predicted"/>
<name>A0ABM0JVC4_APLCA</name>
<organism evidence="1 2">
    <name type="scientific">Aplysia californica</name>
    <name type="common">California sea hare</name>
    <dbReference type="NCBI Taxonomy" id="6500"/>
    <lineage>
        <taxon>Eukaryota</taxon>
        <taxon>Metazoa</taxon>
        <taxon>Spiralia</taxon>
        <taxon>Lophotrochozoa</taxon>
        <taxon>Mollusca</taxon>
        <taxon>Gastropoda</taxon>
        <taxon>Heterobranchia</taxon>
        <taxon>Euthyneura</taxon>
        <taxon>Tectipleura</taxon>
        <taxon>Aplysiida</taxon>
        <taxon>Aplysioidea</taxon>
        <taxon>Aplysiidae</taxon>
        <taxon>Aplysia</taxon>
    </lineage>
</organism>
<dbReference type="PANTHER" id="PTHR33332">
    <property type="entry name" value="REVERSE TRANSCRIPTASE DOMAIN-CONTAINING PROTEIN"/>
    <property type="match status" value="1"/>
</dbReference>
<dbReference type="Proteomes" id="UP000694888">
    <property type="component" value="Unplaced"/>
</dbReference>
<evidence type="ECO:0000313" key="1">
    <source>
        <dbReference type="Proteomes" id="UP000694888"/>
    </source>
</evidence>
<dbReference type="RefSeq" id="XP_005102398.1">
    <property type="nucleotide sequence ID" value="XM_005102341.1"/>
</dbReference>
<gene>
    <name evidence="2" type="primary">LOC101854880</name>
</gene>
<evidence type="ECO:0000313" key="2">
    <source>
        <dbReference type="RefSeq" id="XP_005102398.1"/>
    </source>
</evidence>
<dbReference type="GeneID" id="101854880"/>
<protein>
    <submittedName>
        <fullName evidence="2">Uncharacterized protein LOC101854880</fullName>
    </submittedName>
</protein>